<keyword evidence="6 7" id="KW-0186">Copper</keyword>
<dbReference type="PANTHER" id="PTHR38439:SF2">
    <property type="entry name" value="OUTER MEMBRANE PROTEIN H.8"/>
    <property type="match status" value="1"/>
</dbReference>
<dbReference type="EMBL" id="FOXM01000013">
    <property type="protein sequence ID" value="SFQ18734.1"/>
    <property type="molecule type" value="Genomic_DNA"/>
</dbReference>
<reference evidence="10" key="1">
    <citation type="submission" date="2016-10" db="EMBL/GenBank/DDBJ databases">
        <authorList>
            <person name="Varghese N."/>
            <person name="Submissions S."/>
        </authorList>
    </citation>
    <scope>NUCLEOTIDE SEQUENCE [LARGE SCALE GENOMIC DNA]</scope>
    <source>
        <strain evidence="10">JCM 18195</strain>
    </source>
</reference>
<comment type="subcellular location">
    <subcellularLocation>
        <location evidence="7">Periplasm</location>
    </subcellularLocation>
</comment>
<dbReference type="InterPro" id="IPR050845">
    <property type="entry name" value="Cu-binding_ET"/>
</dbReference>
<dbReference type="GO" id="GO:0005507">
    <property type="term" value="F:copper ion binding"/>
    <property type="evidence" value="ECO:0007669"/>
    <property type="project" value="UniProtKB-UniRule"/>
</dbReference>
<dbReference type="InterPro" id="IPR008972">
    <property type="entry name" value="Cupredoxin"/>
</dbReference>
<keyword evidence="7" id="KW-0574">Periplasm</keyword>
<dbReference type="PROSITE" id="PS00196">
    <property type="entry name" value="COPPER_BLUE"/>
    <property type="match status" value="1"/>
</dbReference>
<evidence type="ECO:0000256" key="5">
    <source>
        <dbReference type="ARBA" id="ARBA00022982"/>
    </source>
</evidence>
<dbReference type="Pfam" id="PF00127">
    <property type="entry name" value="Copper-bind"/>
    <property type="match status" value="1"/>
</dbReference>
<organism evidence="9 10">
    <name type="scientific">Geopseudomonas sagittaria</name>
    <dbReference type="NCBI Taxonomy" id="1135990"/>
    <lineage>
        <taxon>Bacteria</taxon>
        <taxon>Pseudomonadati</taxon>
        <taxon>Pseudomonadota</taxon>
        <taxon>Gammaproteobacteria</taxon>
        <taxon>Pseudomonadales</taxon>
        <taxon>Pseudomonadaceae</taxon>
        <taxon>Geopseudomonas</taxon>
    </lineage>
</organism>
<evidence type="ECO:0000256" key="1">
    <source>
        <dbReference type="ARBA" id="ARBA00002770"/>
    </source>
</evidence>
<feature type="chain" id="PRO_5017097814" description="Azurin" evidence="7">
    <location>
        <begin position="21"/>
        <end position="149"/>
    </location>
</feature>
<dbReference type="AlphaFoldDB" id="A0A1I5WG36"/>
<protein>
    <recommendedName>
        <fullName evidence="2 7">Azurin</fullName>
    </recommendedName>
</protein>
<evidence type="ECO:0000256" key="6">
    <source>
        <dbReference type="ARBA" id="ARBA00023008"/>
    </source>
</evidence>
<evidence type="ECO:0000256" key="2">
    <source>
        <dbReference type="ARBA" id="ARBA00014744"/>
    </source>
</evidence>
<feature type="signal peptide" evidence="7">
    <location>
        <begin position="1"/>
        <end position="20"/>
    </location>
</feature>
<keyword evidence="5 7" id="KW-0249">Electron transport</keyword>
<gene>
    <name evidence="9" type="ORF">SAMN05216229_11387</name>
</gene>
<proteinExistence type="predicted"/>
<comment type="function">
    <text evidence="1 7">Transfers electrons from cytochrome c551 to cytochrome oxidase.</text>
</comment>
<dbReference type="InterPro" id="IPR014068">
    <property type="entry name" value="Azurin"/>
</dbReference>
<evidence type="ECO:0000313" key="10">
    <source>
        <dbReference type="Proteomes" id="UP000243084"/>
    </source>
</evidence>
<dbReference type="PANTHER" id="PTHR38439">
    <property type="entry name" value="AURACYANIN-B"/>
    <property type="match status" value="1"/>
</dbReference>
<dbReference type="GO" id="GO:0042597">
    <property type="term" value="C:periplasmic space"/>
    <property type="evidence" value="ECO:0007669"/>
    <property type="project" value="UniProtKB-SubCell"/>
</dbReference>
<evidence type="ECO:0000259" key="8">
    <source>
        <dbReference type="Pfam" id="PF00127"/>
    </source>
</evidence>
<feature type="domain" description="Blue (type 1) copper" evidence="8">
    <location>
        <begin position="22"/>
        <end position="147"/>
    </location>
</feature>
<dbReference type="Gene3D" id="2.60.40.420">
    <property type="entry name" value="Cupredoxins - blue copper proteins"/>
    <property type="match status" value="1"/>
</dbReference>
<keyword evidence="7" id="KW-0732">Signal</keyword>
<dbReference type="SUPFAM" id="SSF49503">
    <property type="entry name" value="Cupredoxins"/>
    <property type="match status" value="1"/>
</dbReference>
<evidence type="ECO:0000256" key="4">
    <source>
        <dbReference type="ARBA" id="ARBA00022723"/>
    </source>
</evidence>
<dbReference type="Proteomes" id="UP000243084">
    <property type="component" value="Unassembled WGS sequence"/>
</dbReference>
<evidence type="ECO:0000313" key="9">
    <source>
        <dbReference type="EMBL" id="SFQ18734.1"/>
    </source>
</evidence>
<accession>A0A1I5WG36</accession>
<dbReference type="CDD" id="cd13922">
    <property type="entry name" value="Azurin"/>
    <property type="match status" value="1"/>
</dbReference>
<evidence type="ECO:0000256" key="3">
    <source>
        <dbReference type="ARBA" id="ARBA00022448"/>
    </source>
</evidence>
<name>A0A1I5WG36_9GAMM</name>
<sequence>MTRQTLVAGLLALLSPSLWAADCSVAIEASDRIAFNTDLIEVSRSCREFTVHLHHTGRLEHTRMGHNWVLARAREQQAVANAGLFGGLGHNFVRPGDARVIASTRLLGGGEADSVTFPVSLLEDGEQYQFFCSFPGHAPLMRGTLRLVD</sequence>
<keyword evidence="10" id="KW-1185">Reference proteome</keyword>
<dbReference type="InterPro" id="IPR028871">
    <property type="entry name" value="BlueCu_1_BS"/>
</dbReference>
<dbReference type="NCBIfam" id="TIGR02695">
    <property type="entry name" value="azurin"/>
    <property type="match status" value="1"/>
</dbReference>
<keyword evidence="4 7" id="KW-0479">Metal-binding</keyword>
<dbReference type="GO" id="GO:0009055">
    <property type="term" value="F:electron transfer activity"/>
    <property type="evidence" value="ECO:0007669"/>
    <property type="project" value="InterPro"/>
</dbReference>
<dbReference type="InterPro" id="IPR000923">
    <property type="entry name" value="BlueCu_1"/>
</dbReference>
<keyword evidence="3 7" id="KW-0813">Transport</keyword>
<evidence type="ECO:0000256" key="7">
    <source>
        <dbReference type="RuleBase" id="RU363017"/>
    </source>
</evidence>